<keyword evidence="1" id="KW-0547">Nucleotide-binding</keyword>
<gene>
    <name evidence="4" type="ORF">F3Y22_tig00111689pilonHSYRG00056</name>
</gene>
<evidence type="ECO:0000313" key="4">
    <source>
        <dbReference type="EMBL" id="KAE8675233.1"/>
    </source>
</evidence>
<evidence type="ECO:0000313" key="5">
    <source>
        <dbReference type="Proteomes" id="UP000436088"/>
    </source>
</evidence>
<dbReference type="EMBL" id="VEPZ02001403">
    <property type="protein sequence ID" value="KAE8675233.1"/>
    <property type="molecule type" value="Genomic_DNA"/>
</dbReference>
<accession>A0A6A2XHG5</accession>
<sequence>MVKETKSIKTLQKTVARHEQLLGSLQAHAEQQKQVNDEIHKHLNSGTSIGNHIIAFGTARVFNNISLAFGHAETERLSRITTFVPDTDESINFVNVAARQDVLNITYIFKAKVVDVPNHTIILELMGGLDRSEENVEPTKVLFVVNTMTGQEVALVTTFNVEKGIVGAILTKLDRGSRDDASLSDKEIKWLDASRGGRCFSLVEKAQEVICQEDAEKLQKIRSTKFYFNYVLKQTNAITRMSSLTRVIGMIPGKGKVTPTQVREVEKNLNLRDSMMKFINRSHSTIFVGKKLCSTSSSNLEDRFFSKRGGIVMTKNLCQLSNPINY</sequence>
<dbReference type="GO" id="GO:0003924">
    <property type="term" value="F:GTPase activity"/>
    <property type="evidence" value="ECO:0007669"/>
    <property type="project" value="InterPro"/>
</dbReference>
<evidence type="ECO:0000256" key="1">
    <source>
        <dbReference type="ARBA" id="ARBA00022741"/>
    </source>
</evidence>
<dbReference type="InterPro" id="IPR022941">
    <property type="entry name" value="SRP54"/>
</dbReference>
<comment type="caution">
    <text evidence="4">The sequence shown here is derived from an EMBL/GenBank/DDBJ whole genome shotgun (WGS) entry which is preliminary data.</text>
</comment>
<protein>
    <submittedName>
        <fullName evidence="4">Detected protein of confused Function</fullName>
    </submittedName>
</protein>
<dbReference type="InterPro" id="IPR027417">
    <property type="entry name" value="P-loop_NTPase"/>
</dbReference>
<dbReference type="GO" id="GO:0048500">
    <property type="term" value="C:signal recognition particle"/>
    <property type="evidence" value="ECO:0007669"/>
    <property type="project" value="InterPro"/>
</dbReference>
<proteinExistence type="predicted"/>
<dbReference type="Proteomes" id="UP000436088">
    <property type="component" value="Unassembled WGS sequence"/>
</dbReference>
<dbReference type="AlphaFoldDB" id="A0A6A2XHG5"/>
<dbReference type="SUPFAM" id="SSF47446">
    <property type="entry name" value="Signal peptide-binding domain"/>
    <property type="match status" value="1"/>
</dbReference>
<dbReference type="PANTHER" id="PTHR11564:SF5">
    <property type="entry name" value="SIGNAL RECOGNITION PARTICLE SUBUNIT SRP54"/>
    <property type="match status" value="1"/>
</dbReference>
<dbReference type="Pfam" id="PF00448">
    <property type="entry name" value="SRP54"/>
    <property type="match status" value="1"/>
</dbReference>
<keyword evidence="5" id="KW-1185">Reference proteome</keyword>
<organism evidence="4 5">
    <name type="scientific">Hibiscus syriacus</name>
    <name type="common">Rose of Sharon</name>
    <dbReference type="NCBI Taxonomy" id="106335"/>
    <lineage>
        <taxon>Eukaryota</taxon>
        <taxon>Viridiplantae</taxon>
        <taxon>Streptophyta</taxon>
        <taxon>Embryophyta</taxon>
        <taxon>Tracheophyta</taxon>
        <taxon>Spermatophyta</taxon>
        <taxon>Magnoliopsida</taxon>
        <taxon>eudicotyledons</taxon>
        <taxon>Gunneridae</taxon>
        <taxon>Pentapetalae</taxon>
        <taxon>rosids</taxon>
        <taxon>malvids</taxon>
        <taxon>Malvales</taxon>
        <taxon>Malvaceae</taxon>
        <taxon>Malvoideae</taxon>
        <taxon>Hibiscus</taxon>
    </lineage>
</organism>
<dbReference type="GO" id="GO:0006614">
    <property type="term" value="P:SRP-dependent cotranslational protein targeting to membrane"/>
    <property type="evidence" value="ECO:0007669"/>
    <property type="project" value="InterPro"/>
</dbReference>
<dbReference type="Gene3D" id="1.10.260.30">
    <property type="entry name" value="Signal recognition particle, SRP54 subunit, M-domain"/>
    <property type="match status" value="1"/>
</dbReference>
<dbReference type="GO" id="GO:0005525">
    <property type="term" value="F:GTP binding"/>
    <property type="evidence" value="ECO:0007669"/>
    <property type="project" value="UniProtKB-KW"/>
</dbReference>
<name>A0A6A2XHG5_HIBSY</name>
<dbReference type="GO" id="GO:0008312">
    <property type="term" value="F:7S RNA binding"/>
    <property type="evidence" value="ECO:0007669"/>
    <property type="project" value="InterPro"/>
</dbReference>
<reference evidence="4" key="1">
    <citation type="submission" date="2019-09" db="EMBL/GenBank/DDBJ databases">
        <title>Draft genome information of white flower Hibiscus syriacus.</title>
        <authorList>
            <person name="Kim Y.-M."/>
        </authorList>
    </citation>
    <scope>NUCLEOTIDE SEQUENCE [LARGE SCALE GENOMIC DNA]</scope>
    <source>
        <strain evidence="4">YM2019G1</strain>
    </source>
</reference>
<dbReference type="Gene3D" id="3.40.50.300">
    <property type="entry name" value="P-loop containing nucleotide triphosphate hydrolases"/>
    <property type="match status" value="1"/>
</dbReference>
<dbReference type="InterPro" id="IPR000897">
    <property type="entry name" value="SRP54_GTPase_dom"/>
</dbReference>
<feature type="domain" description="SRP54-type proteins GTP-binding" evidence="3">
    <location>
        <begin position="124"/>
        <end position="184"/>
    </location>
</feature>
<dbReference type="InterPro" id="IPR036891">
    <property type="entry name" value="Signal_recog_part_SRP54_M_sf"/>
</dbReference>
<keyword evidence="2" id="KW-0342">GTP-binding</keyword>
<evidence type="ECO:0000259" key="3">
    <source>
        <dbReference type="Pfam" id="PF00448"/>
    </source>
</evidence>
<dbReference type="PANTHER" id="PTHR11564">
    <property type="entry name" value="SIGNAL RECOGNITION PARTICLE 54K PROTEIN SRP54"/>
    <property type="match status" value="1"/>
</dbReference>
<evidence type="ECO:0000256" key="2">
    <source>
        <dbReference type="ARBA" id="ARBA00023134"/>
    </source>
</evidence>